<dbReference type="PROSITE" id="PS51007">
    <property type="entry name" value="CYTC"/>
    <property type="match status" value="1"/>
</dbReference>
<dbReference type="InterPro" id="IPR036909">
    <property type="entry name" value="Cyt_c-like_dom_sf"/>
</dbReference>
<proteinExistence type="predicted"/>
<organism evidence="7 8">
    <name type="scientific">Pendulispora rubella</name>
    <dbReference type="NCBI Taxonomy" id="2741070"/>
    <lineage>
        <taxon>Bacteria</taxon>
        <taxon>Pseudomonadati</taxon>
        <taxon>Myxococcota</taxon>
        <taxon>Myxococcia</taxon>
        <taxon>Myxococcales</taxon>
        <taxon>Sorangiineae</taxon>
        <taxon>Pendulisporaceae</taxon>
        <taxon>Pendulispora</taxon>
    </lineage>
</organism>
<evidence type="ECO:0000256" key="5">
    <source>
        <dbReference type="SAM" id="MobiDB-lite"/>
    </source>
</evidence>
<dbReference type="EMBL" id="CP089983">
    <property type="protein sequence ID" value="WXB09050.1"/>
    <property type="molecule type" value="Genomic_DNA"/>
</dbReference>
<keyword evidence="8" id="KW-1185">Reference proteome</keyword>
<feature type="domain" description="Cytochrome c" evidence="6">
    <location>
        <begin position="705"/>
        <end position="818"/>
    </location>
</feature>
<evidence type="ECO:0000313" key="7">
    <source>
        <dbReference type="EMBL" id="WXB09050.1"/>
    </source>
</evidence>
<feature type="region of interest" description="Disordered" evidence="5">
    <location>
        <begin position="17"/>
        <end position="48"/>
    </location>
</feature>
<keyword evidence="3 4" id="KW-0408">Iron</keyword>
<gene>
    <name evidence="7" type="ORF">LVJ94_17675</name>
</gene>
<keyword evidence="1 4" id="KW-0349">Heme</keyword>
<keyword evidence="2 4" id="KW-0479">Metal-binding</keyword>
<evidence type="ECO:0000256" key="3">
    <source>
        <dbReference type="ARBA" id="ARBA00023004"/>
    </source>
</evidence>
<evidence type="ECO:0000313" key="8">
    <source>
        <dbReference type="Proteomes" id="UP001374803"/>
    </source>
</evidence>
<evidence type="ECO:0000256" key="1">
    <source>
        <dbReference type="ARBA" id="ARBA00022617"/>
    </source>
</evidence>
<dbReference type="RefSeq" id="WP_394838722.1">
    <property type="nucleotide sequence ID" value="NZ_CP089983.1"/>
</dbReference>
<evidence type="ECO:0000256" key="4">
    <source>
        <dbReference type="PROSITE-ProRule" id="PRU00433"/>
    </source>
</evidence>
<dbReference type="Proteomes" id="UP001374803">
    <property type="component" value="Chromosome"/>
</dbReference>
<evidence type="ECO:0000256" key="2">
    <source>
        <dbReference type="ARBA" id="ARBA00022723"/>
    </source>
</evidence>
<reference evidence="7" key="1">
    <citation type="submission" date="2021-12" db="EMBL/GenBank/DDBJ databases">
        <title>Discovery of the Pendulisporaceae a myxobacterial family with distinct sporulation behavior and unique specialized metabolism.</title>
        <authorList>
            <person name="Garcia R."/>
            <person name="Popoff A."/>
            <person name="Bader C.D."/>
            <person name="Loehr J."/>
            <person name="Walesch S."/>
            <person name="Walt C."/>
            <person name="Boldt J."/>
            <person name="Bunk B."/>
            <person name="Haeckl F.J.F.P.J."/>
            <person name="Gunesch A.P."/>
            <person name="Birkelbach J."/>
            <person name="Nuebel U."/>
            <person name="Pietschmann T."/>
            <person name="Bach T."/>
            <person name="Mueller R."/>
        </authorList>
    </citation>
    <scope>NUCLEOTIDE SEQUENCE</scope>
    <source>
        <strain evidence="7">MSr11367</strain>
    </source>
</reference>
<sequence length="955" mass="102681">MALLVIMIGAALAAASCGGSDSPATPGDAGPEAGPSVCTPPESHERIPQRTAATAQEALDTFANLSGEIEIQCGNCHKAPAQQGGFSYDGTRQGLCSAKGQSGKTPAQMMIEGRMPKGIGGQQPLGRRLQAWIDQGCSPTTYKLPGGSGSVNMGDFQVSAQVGAALTDLGSCIPKAEIAGRDEAADARFAAVKSFGDLPVKLAETDVTSLDAEVLARKGTFAYAPEYPLWSDDAQKLRLVHVPAGKSITYDSATKHFVIPPNTRFYKTFFKAVVELDGVKRYRKMETRIILTREKTEDAVFGSYVWNSDETSAKLLGTGLNPDAPDQRETYLSGKPFPDYVRPYRTSEITQGNRSYAVPGSERCIACHTGSEGQNFILGFTPTQIHRRPKGEGGNLAEEVGASELDMAARLMAYGVVSGIAANDLPKLEESALPRRPRNQDELRMQGYAVGNCTHCHNENGYAVRSNPSLGRFDLSPGGVVFGFDFKSIGADGLSYFTFDPSDPSPASVVSALVRSKTYARTVLPTGAFDADAFGLPKDPNGLTAFFNFHMPLNVPGVDCRLSVLMARWWASVPRDYGNPGVEAPDDPKAVADGLAAADAAEARAKLDCRPPSGLEWVLEDTTERKPYLPRNIDWPTKLDGWIRDRAITAQHEALAKRTYYQGYFDTRYDNCNFPPNAPPPARVEDWMVKPSGDGGPVRPWAQLYVTNPGEHIYAGVCANCHGVRGDAQTGAARALRSTSGARVADFLDGMVGPRDNPAANVDCFDHGSGTTGCNGGLGANGAAKYLVWMGNGGTNVSFGRTPDEEKTFFNAFVTRRALTSVPLPIALKTADTAFTKSKANMLEVARVTCESVRTDADGYLRTYDGFVAAKNWEGLRGADPAVFGVPMWRDVCTLDNPLTDALRTADALSPEVRAWQDKAVFNAGTMVYFFMRDELSKGSVAIARNACDLKYPTE</sequence>
<dbReference type="SUPFAM" id="SSF46626">
    <property type="entry name" value="Cytochrome c"/>
    <property type="match status" value="1"/>
</dbReference>
<evidence type="ECO:0000259" key="6">
    <source>
        <dbReference type="PROSITE" id="PS51007"/>
    </source>
</evidence>
<protein>
    <recommendedName>
        <fullName evidence="6">Cytochrome c domain-containing protein</fullName>
    </recommendedName>
</protein>
<accession>A0ABZ2LE45</accession>
<dbReference type="InterPro" id="IPR009056">
    <property type="entry name" value="Cyt_c-like_dom"/>
</dbReference>
<name>A0ABZ2LE45_9BACT</name>